<feature type="non-terminal residue" evidence="1">
    <location>
        <position position="280"/>
    </location>
</feature>
<accession>T1AB57</accession>
<reference evidence="1" key="1">
    <citation type="submission" date="2013-08" db="EMBL/GenBank/DDBJ databases">
        <authorList>
            <person name="Mendez C."/>
            <person name="Richter M."/>
            <person name="Ferrer M."/>
            <person name="Sanchez J."/>
        </authorList>
    </citation>
    <scope>NUCLEOTIDE SEQUENCE</scope>
</reference>
<dbReference type="AlphaFoldDB" id="T1AB57"/>
<dbReference type="EMBL" id="AUZY01010625">
    <property type="protein sequence ID" value="EQD38104.1"/>
    <property type="molecule type" value="Genomic_DNA"/>
</dbReference>
<dbReference type="InterPro" id="IPR012337">
    <property type="entry name" value="RNaseH-like_sf"/>
</dbReference>
<dbReference type="SUPFAM" id="SSF53098">
    <property type="entry name" value="Ribonuclease H-like"/>
    <property type="match status" value="1"/>
</dbReference>
<protein>
    <submittedName>
        <fullName evidence="1">Uncharacterized protein</fullName>
    </submittedName>
</protein>
<organism evidence="1">
    <name type="scientific">mine drainage metagenome</name>
    <dbReference type="NCBI Taxonomy" id="410659"/>
    <lineage>
        <taxon>unclassified sequences</taxon>
        <taxon>metagenomes</taxon>
        <taxon>ecological metagenomes</taxon>
    </lineage>
</organism>
<name>T1AB57_9ZZZZ</name>
<proteinExistence type="predicted"/>
<evidence type="ECO:0000313" key="1">
    <source>
        <dbReference type="EMBL" id="EQD38104.1"/>
    </source>
</evidence>
<reference evidence="1" key="2">
    <citation type="journal article" date="2014" name="ISME J.">
        <title>Microbial stratification in low pH oxic and suboxic macroscopic growths along an acid mine drainage.</title>
        <authorList>
            <person name="Mendez-Garcia C."/>
            <person name="Mesa V."/>
            <person name="Sprenger R.R."/>
            <person name="Richter M."/>
            <person name="Diez M.S."/>
            <person name="Solano J."/>
            <person name="Bargiela R."/>
            <person name="Golyshina O.V."/>
            <person name="Manteca A."/>
            <person name="Ramos J.L."/>
            <person name="Gallego J.R."/>
            <person name="Llorente I."/>
            <person name="Martins Dos Santos V.A."/>
            <person name="Jensen O.N."/>
            <person name="Pelaez A.I."/>
            <person name="Sanchez J."/>
            <person name="Ferrer M."/>
        </authorList>
    </citation>
    <scope>NUCLEOTIDE SEQUENCE</scope>
</reference>
<gene>
    <name evidence="1" type="ORF">B1B_15979</name>
</gene>
<comment type="caution">
    <text evidence="1">The sequence shown here is derived from an EMBL/GenBank/DDBJ whole genome shotgun (WGS) entry which is preliminary data.</text>
</comment>
<sequence length="280" mass="31475">MEQPQFIPEPELEFRYGQRAVDPRVGLALFGPYDADSAGHVRSIPYGLIGTSEGVQKFLQFAQLLQGPVLSSTKSSSTRLWPAFPGFDAAFACALPERPARTEELHTSEVDAAVQHEDPNQRAYDVVELYLSAIARLVAREEQLSTIICTVPEVVYKNCRPKSYVHSGVGEALPSPQRVARARGIRDITNLERPNTIYRFSPDFRRQIKARAMQFEPPIQIIRETTLRPTDERKFGERLLSPLSDRAWNLGTALYYKGGGRPWRLATARDGVCYVGVVFH</sequence>